<sequence length="262" mass="29601">MKAIEEAMDNPESSFEDIARIVESDAELSQRFLNLANSHFYDYPIHLGTIPDALSVIGLRNTRNLSILLSLPKLLPQNPGFPVPRDDFWKFSIAVGLCTRLMALERREANTERHFIAGFLHKVGRPMIGAFFPDEAKEIFKRVQRQDTHYSQVASSILGFDESEVGAAALQHWRFPQDIYTLVRHHNKPVLARNNVTTVSLVHIASFLVSALRLGDSGDRFVPEFSEAAWGYAGFEESKISIVSDELIRQLDSVCKVFLDKI</sequence>
<dbReference type="PROSITE" id="PS51833">
    <property type="entry name" value="HDOD"/>
    <property type="match status" value="1"/>
</dbReference>
<organism evidence="2 3">
    <name type="scientific">Pelagicoccus albus</name>
    <dbReference type="NCBI Taxonomy" id="415222"/>
    <lineage>
        <taxon>Bacteria</taxon>
        <taxon>Pseudomonadati</taxon>
        <taxon>Verrucomicrobiota</taxon>
        <taxon>Opitutia</taxon>
        <taxon>Puniceicoccales</taxon>
        <taxon>Pelagicoccaceae</taxon>
        <taxon>Pelagicoccus</taxon>
    </lineage>
</organism>
<name>A0A7X1B4G7_9BACT</name>
<dbReference type="PANTHER" id="PTHR33525:SF3">
    <property type="entry name" value="RIBONUCLEASE Y"/>
    <property type="match status" value="1"/>
</dbReference>
<accession>A0A7X1B4G7</accession>
<reference evidence="2 3" key="1">
    <citation type="submission" date="2020-07" db="EMBL/GenBank/DDBJ databases">
        <authorList>
            <person name="Feng X."/>
        </authorList>
    </citation>
    <scope>NUCLEOTIDE SEQUENCE [LARGE SCALE GENOMIC DNA]</scope>
    <source>
        <strain evidence="2 3">JCM23202</strain>
    </source>
</reference>
<proteinExistence type="predicted"/>
<dbReference type="Pfam" id="PF08668">
    <property type="entry name" value="HDOD"/>
    <property type="match status" value="1"/>
</dbReference>
<dbReference type="EMBL" id="JACHVC010000006">
    <property type="protein sequence ID" value="MBC2605372.1"/>
    <property type="molecule type" value="Genomic_DNA"/>
</dbReference>
<dbReference type="AlphaFoldDB" id="A0A7X1B4G7"/>
<dbReference type="PANTHER" id="PTHR33525">
    <property type="match status" value="1"/>
</dbReference>
<keyword evidence="3" id="KW-1185">Reference proteome</keyword>
<evidence type="ECO:0000313" key="2">
    <source>
        <dbReference type="EMBL" id="MBC2605372.1"/>
    </source>
</evidence>
<evidence type="ECO:0000313" key="3">
    <source>
        <dbReference type="Proteomes" id="UP000526501"/>
    </source>
</evidence>
<gene>
    <name evidence="2" type="ORF">H5P27_04870</name>
</gene>
<feature type="domain" description="HDOD" evidence="1">
    <location>
        <begin position="1"/>
        <end position="189"/>
    </location>
</feature>
<protein>
    <submittedName>
        <fullName evidence="2">HDOD domain-containing protein</fullName>
    </submittedName>
</protein>
<dbReference type="InterPro" id="IPR013976">
    <property type="entry name" value="HDOD"/>
</dbReference>
<dbReference type="Gene3D" id="1.10.3210.10">
    <property type="entry name" value="Hypothetical protein af1432"/>
    <property type="match status" value="1"/>
</dbReference>
<dbReference type="Proteomes" id="UP000526501">
    <property type="component" value="Unassembled WGS sequence"/>
</dbReference>
<comment type="caution">
    <text evidence="2">The sequence shown here is derived from an EMBL/GenBank/DDBJ whole genome shotgun (WGS) entry which is preliminary data.</text>
</comment>
<dbReference type="SUPFAM" id="SSF109604">
    <property type="entry name" value="HD-domain/PDEase-like"/>
    <property type="match status" value="1"/>
</dbReference>
<evidence type="ECO:0000259" key="1">
    <source>
        <dbReference type="PROSITE" id="PS51833"/>
    </source>
</evidence>
<dbReference type="InterPro" id="IPR052340">
    <property type="entry name" value="RNase_Y/CdgJ"/>
</dbReference>